<dbReference type="InParanoid" id="A0A1Y2H1K4"/>
<dbReference type="SUPFAM" id="SSF55729">
    <property type="entry name" value="Acyl-CoA N-acyltransferases (Nat)"/>
    <property type="match status" value="1"/>
</dbReference>
<gene>
    <name evidence="3" type="ORF">BCR41DRAFT_383254</name>
</gene>
<dbReference type="Gene3D" id="3.40.630.30">
    <property type="match status" value="1"/>
</dbReference>
<dbReference type="Pfam" id="PF13527">
    <property type="entry name" value="Acetyltransf_9"/>
    <property type="match status" value="1"/>
</dbReference>
<reference evidence="3 4" key="1">
    <citation type="submission" date="2016-07" db="EMBL/GenBank/DDBJ databases">
        <title>Pervasive Adenine N6-methylation of Active Genes in Fungi.</title>
        <authorList>
            <consortium name="DOE Joint Genome Institute"/>
            <person name="Mondo S.J."/>
            <person name="Dannebaum R.O."/>
            <person name="Kuo R.C."/>
            <person name="Labutti K."/>
            <person name="Haridas S."/>
            <person name="Kuo A."/>
            <person name="Salamov A."/>
            <person name="Ahrendt S.R."/>
            <person name="Lipzen A."/>
            <person name="Sullivan W."/>
            <person name="Andreopoulos W.B."/>
            <person name="Clum A."/>
            <person name="Lindquist E."/>
            <person name="Daum C."/>
            <person name="Ramamoorthy G.K."/>
            <person name="Gryganskyi A."/>
            <person name="Culley D."/>
            <person name="Magnuson J.K."/>
            <person name="James T.Y."/>
            <person name="O'Malley M.A."/>
            <person name="Stajich J.E."/>
            <person name="Spatafora J.W."/>
            <person name="Visel A."/>
            <person name="Grigoriev I.V."/>
        </authorList>
    </citation>
    <scope>NUCLEOTIDE SEQUENCE [LARGE SCALE GENOMIC DNA]</scope>
    <source>
        <strain evidence="3 4">NRRL 3116</strain>
    </source>
</reference>
<evidence type="ECO:0000313" key="3">
    <source>
        <dbReference type="EMBL" id="ORZ28437.1"/>
    </source>
</evidence>
<dbReference type="GO" id="GO:0016747">
    <property type="term" value="F:acyltransferase activity, transferring groups other than amino-acyl groups"/>
    <property type="evidence" value="ECO:0007669"/>
    <property type="project" value="InterPro"/>
</dbReference>
<feature type="compositionally biased region" description="Basic and acidic residues" evidence="1">
    <location>
        <begin position="351"/>
        <end position="383"/>
    </location>
</feature>
<dbReference type="PROSITE" id="PS51186">
    <property type="entry name" value="GNAT"/>
    <property type="match status" value="1"/>
</dbReference>
<dbReference type="GeneID" id="33569285"/>
<evidence type="ECO:0000313" key="4">
    <source>
        <dbReference type="Proteomes" id="UP000193648"/>
    </source>
</evidence>
<dbReference type="RefSeq" id="XP_021886122.1">
    <property type="nucleotide sequence ID" value="XM_022027442.1"/>
</dbReference>
<proteinExistence type="predicted"/>
<dbReference type="InterPro" id="IPR000182">
    <property type="entry name" value="GNAT_dom"/>
</dbReference>
<dbReference type="Proteomes" id="UP000193648">
    <property type="component" value="Unassembled WGS sequence"/>
</dbReference>
<keyword evidence="4" id="KW-1185">Reference proteome</keyword>
<comment type="caution">
    <text evidence="3">The sequence shown here is derived from an EMBL/GenBank/DDBJ whole genome shotgun (WGS) entry which is preliminary data.</text>
</comment>
<feature type="domain" description="N-acetyltransferase" evidence="2">
    <location>
        <begin position="37"/>
        <end position="207"/>
    </location>
</feature>
<accession>A0A1Y2H1K4</accession>
<evidence type="ECO:0000259" key="2">
    <source>
        <dbReference type="PROSITE" id="PS51186"/>
    </source>
</evidence>
<dbReference type="InterPro" id="IPR016181">
    <property type="entry name" value="Acyl_CoA_acyltransferase"/>
</dbReference>
<sequence>MTIEVPETKYDYKNYTQGPIAYPVQKRSQRIDIGDGLVMRWSTREDADNVADCMAEAFRWMPGAEIVKEDERPGPHAIVHAAMKRLLHGNHGVMTEFDYALVENTLAKEGENPIVACICLHACSGYYGKVRLVYGKPECVGTLPEYRNRGLIRRLFHEMIHPASDSRGDLIQILPGIPHFYLQFGYEYACRDRTPLIIETPLTVLPDLDPTSKKGQNGDLVPDETLFALRAPTLDDIPYLVKMSTPERLLNQAKIGLIYDEAYWKYTAFECWRTQSCKYDTPRTTRIIVDPKTGRDCGIATINVRKIPVLHIFTLEEGYQYRDALYPVLRQLIHIISQPTPWELKQQQQQQKEKQADEKQEQNKQDNKKEAAVENVEAKEDNKPNSPAPAQSEKKIQTLGIALDYQHPIAQLLESKSKLSSFELRFYTRIFSYAKFILKVAPELEDRLAKSCLAGITVTWQFDFFRKVVGSAGRGLEIVFKEGKIVSATDDYVPLSNDAKMLAARKRIALAKAEGRPDKKPLIFSAEFAPLSFTKLLVGEKSLEQMLEHYAEASVSDPDEGTGHEAKMMLNILFPKQQFHMDTFWW</sequence>
<feature type="region of interest" description="Disordered" evidence="1">
    <location>
        <begin position="344"/>
        <end position="392"/>
    </location>
</feature>
<protein>
    <recommendedName>
        <fullName evidence="2">N-acetyltransferase domain-containing protein</fullName>
    </recommendedName>
</protein>
<dbReference type="CDD" id="cd04301">
    <property type="entry name" value="NAT_SF"/>
    <property type="match status" value="1"/>
</dbReference>
<organism evidence="3 4">
    <name type="scientific">Lobosporangium transversale</name>
    <dbReference type="NCBI Taxonomy" id="64571"/>
    <lineage>
        <taxon>Eukaryota</taxon>
        <taxon>Fungi</taxon>
        <taxon>Fungi incertae sedis</taxon>
        <taxon>Mucoromycota</taxon>
        <taxon>Mortierellomycotina</taxon>
        <taxon>Mortierellomycetes</taxon>
        <taxon>Mortierellales</taxon>
        <taxon>Mortierellaceae</taxon>
        <taxon>Lobosporangium</taxon>
    </lineage>
</organism>
<evidence type="ECO:0000256" key="1">
    <source>
        <dbReference type="SAM" id="MobiDB-lite"/>
    </source>
</evidence>
<dbReference type="OrthoDB" id="2321175at2759"/>
<name>A0A1Y2H1K4_9FUNG</name>
<dbReference type="AlphaFoldDB" id="A0A1Y2H1K4"/>
<dbReference type="EMBL" id="MCFF01000002">
    <property type="protein sequence ID" value="ORZ28437.1"/>
    <property type="molecule type" value="Genomic_DNA"/>
</dbReference>